<dbReference type="AlphaFoldDB" id="S9QU22"/>
<protein>
    <submittedName>
        <fullName evidence="1">Uncharacterized protein</fullName>
    </submittedName>
</protein>
<name>S9QU22_9RHOB</name>
<comment type="caution">
    <text evidence="1">The sequence shown here is derived from an EMBL/GenBank/DDBJ whole genome shotgun (WGS) entry which is preliminary data.</text>
</comment>
<dbReference type="EMBL" id="AOLV01000033">
    <property type="protein sequence ID" value="EPX83128.1"/>
    <property type="molecule type" value="Genomic_DNA"/>
</dbReference>
<sequence>MRRRPWPGSGGVSRLAVAFVAAAPAAFRGSALEAMIAARDGRAVLMGEQAEQAPEGFPVLARPFRTRDVHALLARLRRT</sequence>
<evidence type="ECO:0000313" key="2">
    <source>
        <dbReference type="Proteomes" id="UP000015346"/>
    </source>
</evidence>
<accession>S9QU22</accession>
<dbReference type="RefSeq" id="WP_021098817.1">
    <property type="nucleotide sequence ID" value="NZ_KE557324.1"/>
</dbReference>
<dbReference type="HOGENOM" id="CLU_2603878_0_0_5"/>
<evidence type="ECO:0000313" key="1">
    <source>
        <dbReference type="EMBL" id="EPX83128.1"/>
    </source>
</evidence>
<dbReference type="OrthoDB" id="7851458at2"/>
<proteinExistence type="predicted"/>
<gene>
    <name evidence="1" type="ORF">ruthe_02745</name>
</gene>
<reference evidence="1 2" key="1">
    <citation type="journal article" date="2013" name="Stand. Genomic Sci.">
        <title>Genome sequence of the reddish-pigmented Rubellimicrobium thermophilum type strain (DSM 16684(T)), a member of the Roseobacter clade.</title>
        <authorList>
            <person name="Fiebig A."/>
            <person name="Riedel T."/>
            <person name="Gronow S."/>
            <person name="Petersen J."/>
            <person name="Klenk H.P."/>
            <person name="Goker M."/>
        </authorList>
    </citation>
    <scope>NUCLEOTIDE SEQUENCE [LARGE SCALE GENOMIC DNA]</scope>
    <source>
        <strain evidence="1 2">DSM 16684</strain>
    </source>
</reference>
<dbReference type="Proteomes" id="UP000015346">
    <property type="component" value="Unassembled WGS sequence"/>
</dbReference>
<keyword evidence="2" id="KW-1185">Reference proteome</keyword>
<organism evidence="1 2">
    <name type="scientific">Rubellimicrobium thermophilum DSM 16684</name>
    <dbReference type="NCBI Taxonomy" id="1123069"/>
    <lineage>
        <taxon>Bacteria</taxon>
        <taxon>Pseudomonadati</taxon>
        <taxon>Pseudomonadota</taxon>
        <taxon>Alphaproteobacteria</taxon>
        <taxon>Rhodobacterales</taxon>
        <taxon>Roseobacteraceae</taxon>
        <taxon>Rubellimicrobium</taxon>
    </lineage>
</organism>